<keyword evidence="4 7" id="KW-0686">Riboflavin biosynthesis</keyword>
<dbReference type="PANTHER" id="PTHR21058:SF0">
    <property type="entry name" value="6,7-DIMETHYL-8-RIBITYLLUMAZINE SYNTHASE"/>
    <property type="match status" value="1"/>
</dbReference>
<protein>
    <recommendedName>
        <fullName evidence="3 7">6,7-dimethyl-8-ribityllumazine synthase</fullName>
        <shortName evidence="7">DMRL synthase</shortName>
        <shortName evidence="7">LS</shortName>
        <shortName evidence="7">Lumazine synthase</shortName>
        <ecNumber evidence="3 7">2.5.1.78</ecNumber>
    </recommendedName>
</protein>
<evidence type="ECO:0000256" key="5">
    <source>
        <dbReference type="ARBA" id="ARBA00022679"/>
    </source>
</evidence>
<evidence type="ECO:0000256" key="4">
    <source>
        <dbReference type="ARBA" id="ARBA00022619"/>
    </source>
</evidence>
<dbReference type="InterPro" id="IPR002180">
    <property type="entry name" value="LS/RS"/>
</dbReference>
<comment type="caution">
    <text evidence="8">The sequence shown here is derived from an EMBL/GenBank/DDBJ whole genome shotgun (WGS) entry which is preliminary data.</text>
</comment>
<dbReference type="GO" id="GO:0009349">
    <property type="term" value="C:riboflavin synthase complex"/>
    <property type="evidence" value="ECO:0007669"/>
    <property type="project" value="UniProtKB-UniRule"/>
</dbReference>
<dbReference type="Gene3D" id="3.40.50.960">
    <property type="entry name" value="Lumazine/riboflavin synthase"/>
    <property type="match status" value="1"/>
</dbReference>
<dbReference type="EC" id="2.5.1.78" evidence="3 7"/>
<dbReference type="InterPro" id="IPR034964">
    <property type="entry name" value="LS"/>
</dbReference>
<accession>A0A2R6BSS3</accession>
<dbReference type="NCBIfam" id="TIGR00114">
    <property type="entry name" value="lumazine-synth"/>
    <property type="match status" value="1"/>
</dbReference>
<evidence type="ECO:0000256" key="7">
    <source>
        <dbReference type="HAMAP-Rule" id="MF_00178"/>
    </source>
</evidence>
<dbReference type="PANTHER" id="PTHR21058">
    <property type="entry name" value="6,7-DIMETHYL-8-RIBITYLLUMAZINE SYNTHASE DMRL SYNTHASE LUMAZINE SYNTHASE"/>
    <property type="match status" value="1"/>
</dbReference>
<feature type="binding site" evidence="7">
    <location>
        <begin position="42"/>
        <end position="44"/>
    </location>
    <ligand>
        <name>5-amino-6-(D-ribitylamino)uracil</name>
        <dbReference type="ChEBI" id="CHEBI:15934"/>
    </ligand>
</feature>
<keyword evidence="5 7" id="KW-0808">Transferase</keyword>
<dbReference type="GO" id="GO:0009231">
    <property type="term" value="P:riboflavin biosynthetic process"/>
    <property type="evidence" value="ECO:0007669"/>
    <property type="project" value="UniProtKB-UniRule"/>
</dbReference>
<evidence type="ECO:0000313" key="9">
    <source>
        <dbReference type="Proteomes" id="UP000241120"/>
    </source>
</evidence>
<comment type="function">
    <text evidence="7">Catalyzes the formation of 6,7-dimethyl-8-ribityllumazine by condensation of 5-amino-6-(D-ribitylamino)uracil with 3,4-dihydroxy-2-butanone 4-phosphate. This is the penultimate step in the biosynthesis of riboflavin.</text>
</comment>
<evidence type="ECO:0000256" key="3">
    <source>
        <dbReference type="ARBA" id="ARBA00012664"/>
    </source>
</evidence>
<feature type="binding site" evidence="7">
    <location>
        <position position="114"/>
    </location>
    <ligand>
        <name>(2S)-2-hydroxy-3-oxobutyl phosphate</name>
        <dbReference type="ChEBI" id="CHEBI:58830"/>
    </ligand>
</feature>
<dbReference type="UniPathway" id="UPA00275">
    <property type="reaction ID" value="UER00404"/>
</dbReference>
<evidence type="ECO:0000313" key="8">
    <source>
        <dbReference type="EMBL" id="PSO01685.1"/>
    </source>
</evidence>
<feature type="active site" description="Proton donor" evidence="7">
    <location>
        <position position="74"/>
    </location>
</feature>
<evidence type="ECO:0000256" key="1">
    <source>
        <dbReference type="ARBA" id="ARBA00004917"/>
    </source>
</evidence>
<dbReference type="EMBL" id="NEXG01000016">
    <property type="protein sequence ID" value="PSO01685.1"/>
    <property type="molecule type" value="Genomic_DNA"/>
</dbReference>
<dbReference type="SUPFAM" id="SSF52121">
    <property type="entry name" value="Lumazine synthase"/>
    <property type="match status" value="1"/>
</dbReference>
<dbReference type="CDD" id="cd09211">
    <property type="entry name" value="Lumazine_synthase_archaeal"/>
    <property type="match status" value="1"/>
</dbReference>
<reference evidence="8 9" key="1">
    <citation type="submission" date="2017-04" db="EMBL/GenBank/DDBJ databases">
        <title>Novel microbial lineages endemic to geothermal iron-oxide mats fill important gaps in the evolutionary history of Archaea.</title>
        <authorList>
            <person name="Jay Z.J."/>
            <person name="Beam J.P."/>
            <person name="Dlakic M."/>
            <person name="Rusch D.B."/>
            <person name="Kozubal M.A."/>
            <person name="Inskeep W.P."/>
        </authorList>
    </citation>
    <scope>NUCLEOTIDE SEQUENCE [LARGE SCALE GENOMIC DNA]</scope>
    <source>
        <strain evidence="8">ECH_B_1</strain>
    </source>
</reference>
<comment type="catalytic activity">
    <reaction evidence="6 7">
        <text>(2S)-2-hydroxy-3-oxobutyl phosphate + 5-amino-6-(D-ribitylamino)uracil = 6,7-dimethyl-8-(1-D-ribityl)lumazine + phosphate + 2 H2O + H(+)</text>
        <dbReference type="Rhea" id="RHEA:26152"/>
        <dbReference type="ChEBI" id="CHEBI:15377"/>
        <dbReference type="ChEBI" id="CHEBI:15378"/>
        <dbReference type="ChEBI" id="CHEBI:15934"/>
        <dbReference type="ChEBI" id="CHEBI:43474"/>
        <dbReference type="ChEBI" id="CHEBI:58201"/>
        <dbReference type="ChEBI" id="CHEBI:58830"/>
        <dbReference type="EC" id="2.5.1.78"/>
    </reaction>
</comment>
<organism evidence="8 9">
    <name type="scientific">Candidatus Marsarchaeota G2 archaeon ECH_B_1</name>
    <dbReference type="NCBI Taxonomy" id="1978159"/>
    <lineage>
        <taxon>Archaea</taxon>
        <taxon>Candidatus Marsarchaeota</taxon>
        <taxon>Candidatus Marsarchaeota group 2</taxon>
    </lineage>
</organism>
<dbReference type="GO" id="GO:0000906">
    <property type="term" value="F:6,7-dimethyl-8-ribityllumazine synthase activity"/>
    <property type="evidence" value="ECO:0007669"/>
    <property type="project" value="UniProtKB-UniRule"/>
</dbReference>
<feature type="binding site" evidence="7">
    <location>
        <begin position="71"/>
        <end position="72"/>
    </location>
    <ligand>
        <name>(2S)-2-hydroxy-3-oxobutyl phosphate</name>
        <dbReference type="ChEBI" id="CHEBI:58830"/>
    </ligand>
</feature>
<comment type="pathway">
    <text evidence="1 7">Cofactor biosynthesis; riboflavin biosynthesis; riboflavin from 2-hydroxy-3-oxobutyl phosphate and 5-amino-6-(D-ribitylamino)uracil: step 1/2.</text>
</comment>
<comment type="similarity">
    <text evidence="2 7">Belongs to the DMRL synthase family.</text>
</comment>
<dbReference type="InterPro" id="IPR036467">
    <property type="entry name" value="LS/RS_sf"/>
</dbReference>
<feature type="binding site" evidence="7">
    <location>
        <position position="10"/>
    </location>
    <ligand>
        <name>5-amino-6-(D-ribitylamino)uracil</name>
        <dbReference type="ChEBI" id="CHEBI:15934"/>
    </ligand>
</feature>
<dbReference type="Pfam" id="PF00885">
    <property type="entry name" value="DMRL_synthase"/>
    <property type="match status" value="1"/>
</dbReference>
<name>A0A2R6BSS3_9ARCH</name>
<feature type="binding site" evidence="7">
    <location>
        <position position="99"/>
    </location>
    <ligand>
        <name>5-amino-6-(D-ribitylamino)uracil</name>
        <dbReference type="ChEBI" id="CHEBI:15934"/>
    </ligand>
</feature>
<dbReference type="Proteomes" id="UP000241120">
    <property type="component" value="Unassembled WGS sequence"/>
</dbReference>
<dbReference type="FunFam" id="3.40.50.960:FF:000003">
    <property type="entry name" value="6,7-dimethyl-8-ribityllumazine synthase"/>
    <property type="match status" value="1"/>
</dbReference>
<proteinExistence type="inferred from homology"/>
<dbReference type="HAMAP" id="MF_00178">
    <property type="entry name" value="Lumazine_synth"/>
    <property type="match status" value="1"/>
</dbReference>
<evidence type="ECO:0000256" key="2">
    <source>
        <dbReference type="ARBA" id="ARBA00007424"/>
    </source>
</evidence>
<dbReference type="AlphaFoldDB" id="A0A2R6BSS3"/>
<evidence type="ECO:0000256" key="6">
    <source>
        <dbReference type="ARBA" id="ARBA00048785"/>
    </source>
</evidence>
<gene>
    <name evidence="7" type="primary">ribH</name>
    <name evidence="8" type="ORF">B9Q05_07695</name>
</gene>
<feature type="binding site" evidence="7">
    <location>
        <begin position="66"/>
        <end position="68"/>
    </location>
    <ligand>
        <name>5-amino-6-(D-ribitylamino)uracil</name>
        <dbReference type="ChEBI" id="CHEBI:15934"/>
    </ligand>
</feature>
<sequence>MNLGVVVSEFNSEITQRMLIEAKEYAKSLGINVEYVCYSPGAFDMPLIVRELLRKDNIHAVVTLGAIVKGETKHDEVIAFILAKQLSELSLEYGKPVALGVSGPGMSWEQGLARASEYARRAVDAALKAYTSLGKLRAGNRECSREVK</sequence>